<dbReference type="AlphaFoldDB" id="A0A2L1U7L0"/>
<dbReference type="EMBL" id="CP019656">
    <property type="protein sequence ID" value="AVF28910.1"/>
    <property type="molecule type" value="Genomic_DNA"/>
</dbReference>
<evidence type="ECO:0000313" key="3">
    <source>
        <dbReference type="EMBL" id="AVF28910.1"/>
    </source>
</evidence>
<accession>A0A2L1U7L0</accession>
<keyword evidence="3" id="KW-0540">Nuclease</keyword>
<sequence>MILQMGDVFVHISSLKIRNFRNFQKANFIFKEGVNTIIGANGSGKTNALYALRLIIDDSLPRSSTNLLDTDFNRSLSNWRGHWIIISLHFDNLSNDDSSQALVFQGTHTTDNSGSLNLYFRPKYEVRKRLFEMSDEYAEDKDIFNYLSSLKINQYESVLYGRGSADFSQDEVYTKLVGDFTNYFFPNPDEEDSSLLGTPANQYVFKNDFACTYAKALRDVIGDLKNPRTSPLLRLLSNLNINDSSIETVSDTIKKLNSHITNLAEIKELADGVSQSLYETVGYTYAPRIQINSNLSDDFKHTLKALSIKAGELASEDYIGDLYEMSLGGANLLYLALKLEEYNRLDHEQNKAAHFLLIEEPEAHLHNHIQKTLFQKYHNHENTQIILTTHSSHISSSCSLDSVNIVYIGNECCEVSQPSRGLDDDDVRRIERYLDATRSTLLFAKSVILVEGDAEIILIPEMVKKAFGITLDEIGVSLINVGSTQFTNIAALFSEERIRRRCAIVTDNDISIVPLEDGTYEDKEFQKKCKQSQDSGENRKQKLEEFCESNSYISAYYATNTFEVELIKQGNKNIIESVIRKDIYTRRGDQDRSFGKINSSDLSIYGKEILRLADKEGKGWLALAIAARLDKDVIIPDYVLKALAFVASLTADHIISIIEYHLGEEYRSFYDKVKLHYGENPTDTEIIDLFCSSKDNIVTKFLAMRKEEDIVCSCLTL</sequence>
<dbReference type="Pfam" id="PF20469">
    <property type="entry name" value="OLD-like_TOPRIM"/>
    <property type="match status" value="1"/>
</dbReference>
<dbReference type="Pfam" id="PF13175">
    <property type="entry name" value="AAA_15"/>
    <property type="match status" value="1"/>
</dbReference>
<dbReference type="InterPro" id="IPR051396">
    <property type="entry name" value="Bact_Antivir_Def_Nuclease"/>
</dbReference>
<evidence type="ECO:0000313" key="4">
    <source>
        <dbReference type="Proteomes" id="UP000239833"/>
    </source>
</evidence>
<keyword evidence="3" id="KW-0614">Plasmid</keyword>
<dbReference type="SUPFAM" id="SSF52540">
    <property type="entry name" value="P-loop containing nucleoside triphosphate hydrolases"/>
    <property type="match status" value="1"/>
</dbReference>
<dbReference type="CDD" id="cd01026">
    <property type="entry name" value="TOPRIM_OLD"/>
    <property type="match status" value="1"/>
</dbReference>
<dbReference type="PANTHER" id="PTHR43581">
    <property type="entry name" value="ATP/GTP PHOSPHATASE"/>
    <property type="match status" value="1"/>
</dbReference>
<name>A0A2L1U7L0_9BACL</name>
<evidence type="ECO:0000259" key="1">
    <source>
        <dbReference type="Pfam" id="PF13175"/>
    </source>
</evidence>
<dbReference type="PANTHER" id="PTHR43581:SF4">
    <property type="entry name" value="ATP_GTP PHOSPHATASE"/>
    <property type="match status" value="1"/>
</dbReference>
<evidence type="ECO:0000259" key="2">
    <source>
        <dbReference type="Pfam" id="PF20469"/>
    </source>
</evidence>
<organism evidence="3 4">
    <name type="scientific">Paenibacillus larvae subsp. larvae</name>
    <dbReference type="NCBI Taxonomy" id="147375"/>
    <lineage>
        <taxon>Bacteria</taxon>
        <taxon>Bacillati</taxon>
        <taxon>Bacillota</taxon>
        <taxon>Bacilli</taxon>
        <taxon>Bacillales</taxon>
        <taxon>Paenibacillaceae</taxon>
        <taxon>Paenibacillus</taxon>
    </lineage>
</organism>
<reference evidence="4" key="1">
    <citation type="submission" date="2017-02" db="EMBL/GenBank/DDBJ databases">
        <title>Delineation of Paenibacillus larvae strains originating from foulbrood outbreaks.</title>
        <authorList>
            <person name="Beims H."/>
            <person name="Bunk B."/>
            <person name="Sproeer C."/>
            <person name="Mohr K.I."/>
            <person name="Pradella S."/>
            <person name="Guenther G."/>
            <person name="Rohde M."/>
            <person name="von der Ohe W."/>
            <person name="Steinert M."/>
        </authorList>
    </citation>
    <scope>NUCLEOTIDE SEQUENCE [LARGE SCALE GENOMIC DNA]</scope>
    <source>
        <strain evidence="4">Eric_III</strain>
        <plasmid evidence="4">Plasmid unnamed1</plasmid>
    </source>
</reference>
<dbReference type="Proteomes" id="UP000239833">
    <property type="component" value="Plasmid unnamed1"/>
</dbReference>
<dbReference type="InterPro" id="IPR041685">
    <property type="entry name" value="AAA_GajA/Old/RecF-like"/>
</dbReference>
<dbReference type="Gene3D" id="3.40.50.300">
    <property type="entry name" value="P-loop containing nucleotide triphosphate hydrolases"/>
    <property type="match status" value="1"/>
</dbReference>
<geneLocation type="plasmid" evidence="3">
    <name>unnamed1</name>
</geneLocation>
<keyword evidence="3" id="KW-0255">Endonuclease</keyword>
<keyword evidence="3" id="KW-0378">Hydrolase</keyword>
<dbReference type="GO" id="GO:0004519">
    <property type="term" value="F:endonuclease activity"/>
    <property type="evidence" value="ECO:0007669"/>
    <property type="project" value="UniProtKB-KW"/>
</dbReference>
<proteinExistence type="predicted"/>
<feature type="domain" description="OLD protein-like TOPRIM" evidence="2">
    <location>
        <begin position="442"/>
        <end position="509"/>
    </location>
</feature>
<feature type="domain" description="Endonuclease GajA/Old nuclease/RecF-like AAA" evidence="1">
    <location>
        <begin position="12"/>
        <end position="394"/>
    </location>
</feature>
<gene>
    <name evidence="3" type="ORF">ERICIII_04908</name>
</gene>
<protein>
    <submittedName>
        <fullName evidence="3">ATP-dependent OLD family endonuclease</fullName>
    </submittedName>
</protein>
<dbReference type="RefSeq" id="WP_104932910.1">
    <property type="nucleotide sequence ID" value="NZ_CP019656.1"/>
</dbReference>
<dbReference type="InterPro" id="IPR027417">
    <property type="entry name" value="P-loop_NTPase"/>
</dbReference>
<dbReference type="InterPro" id="IPR034139">
    <property type="entry name" value="TOPRIM_OLD"/>
</dbReference>